<reference evidence="2" key="1">
    <citation type="submission" date="2022-07" db="EMBL/GenBank/DDBJ databases">
        <title>Phylogenomic reconstructions and comparative analyses of Kickxellomycotina fungi.</title>
        <authorList>
            <person name="Reynolds N.K."/>
            <person name="Stajich J.E."/>
            <person name="Barry K."/>
            <person name="Grigoriev I.V."/>
            <person name="Crous P."/>
            <person name="Smith M.E."/>
        </authorList>
    </citation>
    <scope>NUCLEOTIDE SEQUENCE</scope>
    <source>
        <strain evidence="2">NRRL 3115</strain>
    </source>
</reference>
<feature type="signal peptide" evidence="1">
    <location>
        <begin position="1"/>
        <end position="19"/>
    </location>
</feature>
<dbReference type="EMBL" id="JANBTW010000038">
    <property type="protein sequence ID" value="KAJ2676732.1"/>
    <property type="molecule type" value="Genomic_DNA"/>
</dbReference>
<organism evidence="2 3">
    <name type="scientific">Coemansia spiralis</name>
    <dbReference type="NCBI Taxonomy" id="417178"/>
    <lineage>
        <taxon>Eukaryota</taxon>
        <taxon>Fungi</taxon>
        <taxon>Fungi incertae sedis</taxon>
        <taxon>Zoopagomycota</taxon>
        <taxon>Kickxellomycotina</taxon>
        <taxon>Kickxellomycetes</taxon>
        <taxon>Kickxellales</taxon>
        <taxon>Kickxellaceae</taxon>
        <taxon>Coemansia</taxon>
    </lineage>
</organism>
<evidence type="ECO:0000313" key="3">
    <source>
        <dbReference type="Proteomes" id="UP001151518"/>
    </source>
</evidence>
<evidence type="ECO:0000256" key="1">
    <source>
        <dbReference type="SAM" id="SignalP"/>
    </source>
</evidence>
<feature type="chain" id="PRO_5040909165" evidence="1">
    <location>
        <begin position="20"/>
        <end position="143"/>
    </location>
</feature>
<comment type="caution">
    <text evidence="2">The sequence shown here is derived from an EMBL/GenBank/DDBJ whole genome shotgun (WGS) entry which is preliminary data.</text>
</comment>
<name>A0A9W8KXJ3_9FUNG</name>
<gene>
    <name evidence="2" type="ORF">GGI25_003484</name>
</gene>
<proteinExistence type="predicted"/>
<keyword evidence="1" id="KW-0732">Signal</keyword>
<dbReference type="OrthoDB" id="5564063at2759"/>
<dbReference type="AlphaFoldDB" id="A0A9W8KXJ3"/>
<accession>A0A9W8KXJ3</accession>
<protein>
    <submittedName>
        <fullName evidence="2">Uncharacterized protein</fullName>
    </submittedName>
</protein>
<dbReference type="Proteomes" id="UP001151518">
    <property type="component" value="Unassembled WGS sequence"/>
</dbReference>
<sequence length="143" mass="15407">MKVSQILISLALMANIVTSKPIYKEISHSLGYDVQQASAAGAAVSDGIRGLVNALGSLDQFKPIIHPDVVSTVNTVETFGGFISSLVGWVIKLAVRYFYTSDLLNDTPYIGELIRNADAMIKPEFSSLMRSLDANTVATQSLI</sequence>
<evidence type="ECO:0000313" key="2">
    <source>
        <dbReference type="EMBL" id="KAJ2676732.1"/>
    </source>
</evidence>